<evidence type="ECO:0000313" key="2">
    <source>
        <dbReference type="Proteomes" id="UP000198850"/>
    </source>
</evidence>
<dbReference type="AlphaFoldDB" id="A0A1H4GXE7"/>
<dbReference type="STRING" id="425514.SAMN05443550_11212"/>
<organism evidence="1 2">
    <name type="scientific">Pedobacter hartonius</name>
    <dbReference type="NCBI Taxonomy" id="425514"/>
    <lineage>
        <taxon>Bacteria</taxon>
        <taxon>Pseudomonadati</taxon>
        <taxon>Bacteroidota</taxon>
        <taxon>Sphingobacteriia</taxon>
        <taxon>Sphingobacteriales</taxon>
        <taxon>Sphingobacteriaceae</taxon>
        <taxon>Pedobacter</taxon>
    </lineage>
</organism>
<evidence type="ECO:0000313" key="1">
    <source>
        <dbReference type="EMBL" id="SEB14309.1"/>
    </source>
</evidence>
<reference evidence="1 2" key="1">
    <citation type="submission" date="2016-10" db="EMBL/GenBank/DDBJ databases">
        <authorList>
            <person name="de Groot N.N."/>
        </authorList>
    </citation>
    <scope>NUCLEOTIDE SEQUENCE [LARGE SCALE GENOMIC DNA]</scope>
    <source>
        <strain evidence="1 2">DSM 19033</strain>
    </source>
</reference>
<accession>A0A1H4GXE7</accession>
<dbReference type="EMBL" id="FNRA01000012">
    <property type="protein sequence ID" value="SEB14309.1"/>
    <property type="molecule type" value="Genomic_DNA"/>
</dbReference>
<keyword evidence="2" id="KW-1185">Reference proteome</keyword>
<dbReference type="RefSeq" id="WP_090559266.1">
    <property type="nucleotide sequence ID" value="NZ_FNRA01000012.1"/>
</dbReference>
<sequence>MGYAKERGKLEKLLTRTAGIDVYNEKNLAILLDNQEKYSHTVRILKNKEPETFGDLYTNELQAVKEGKKSVKESDSDEDRQTHFTAYKGAIVQALENTIKATLESL</sequence>
<gene>
    <name evidence="1" type="ORF">SAMN05443550_11212</name>
</gene>
<name>A0A1H4GXE7_9SPHI</name>
<protein>
    <submittedName>
        <fullName evidence="1">Uncharacterized protein</fullName>
    </submittedName>
</protein>
<dbReference type="Proteomes" id="UP000198850">
    <property type="component" value="Unassembled WGS sequence"/>
</dbReference>
<proteinExistence type="predicted"/>
<dbReference type="OrthoDB" id="710652at2"/>